<accession>A0A0A9DI32</accession>
<dbReference type="AlphaFoldDB" id="A0A0A9DI32"/>
<feature type="transmembrane region" description="Helical" evidence="1">
    <location>
        <begin position="82"/>
        <end position="99"/>
    </location>
</feature>
<keyword evidence="1" id="KW-0812">Transmembrane</keyword>
<keyword evidence="1" id="KW-1133">Transmembrane helix</keyword>
<protein>
    <submittedName>
        <fullName evidence="2">Uncharacterized protein</fullName>
    </submittedName>
</protein>
<keyword evidence="1" id="KW-0472">Membrane</keyword>
<sequence>MVLLLILYAHLLKTTMPFVILIILFVDGGNPRHFHLPSHVSQDYIFYSSSMCVLVPYLDKLFRAEHAKLFFLRVKIPPEFQLIALEILQYSLVLLIYTFNLPR</sequence>
<evidence type="ECO:0000313" key="2">
    <source>
        <dbReference type="EMBL" id="JAD83432.1"/>
    </source>
</evidence>
<proteinExistence type="predicted"/>
<name>A0A0A9DI32_ARUDO</name>
<reference evidence="2" key="1">
    <citation type="submission" date="2014-09" db="EMBL/GenBank/DDBJ databases">
        <authorList>
            <person name="Magalhaes I.L.F."/>
            <person name="Oliveira U."/>
            <person name="Santos F.R."/>
            <person name="Vidigal T.H.D.A."/>
            <person name="Brescovit A.D."/>
            <person name="Santos A.J."/>
        </authorList>
    </citation>
    <scope>NUCLEOTIDE SEQUENCE</scope>
    <source>
        <tissue evidence="2">Shoot tissue taken approximately 20 cm above the soil surface</tissue>
    </source>
</reference>
<dbReference type="EMBL" id="GBRH01214463">
    <property type="protein sequence ID" value="JAD83432.1"/>
    <property type="molecule type" value="Transcribed_RNA"/>
</dbReference>
<evidence type="ECO:0000256" key="1">
    <source>
        <dbReference type="SAM" id="Phobius"/>
    </source>
</evidence>
<reference evidence="2" key="2">
    <citation type="journal article" date="2015" name="Data Brief">
        <title>Shoot transcriptome of the giant reed, Arundo donax.</title>
        <authorList>
            <person name="Barrero R.A."/>
            <person name="Guerrero F.D."/>
            <person name="Moolhuijzen P."/>
            <person name="Goolsby J.A."/>
            <person name="Tidwell J."/>
            <person name="Bellgard S.E."/>
            <person name="Bellgard M.I."/>
        </authorList>
    </citation>
    <scope>NUCLEOTIDE SEQUENCE</scope>
    <source>
        <tissue evidence="2">Shoot tissue taken approximately 20 cm above the soil surface</tissue>
    </source>
</reference>
<feature type="transmembrane region" description="Helical" evidence="1">
    <location>
        <begin position="5"/>
        <end position="24"/>
    </location>
</feature>
<organism evidence="2">
    <name type="scientific">Arundo donax</name>
    <name type="common">Giant reed</name>
    <name type="synonym">Donax arundinaceus</name>
    <dbReference type="NCBI Taxonomy" id="35708"/>
    <lineage>
        <taxon>Eukaryota</taxon>
        <taxon>Viridiplantae</taxon>
        <taxon>Streptophyta</taxon>
        <taxon>Embryophyta</taxon>
        <taxon>Tracheophyta</taxon>
        <taxon>Spermatophyta</taxon>
        <taxon>Magnoliopsida</taxon>
        <taxon>Liliopsida</taxon>
        <taxon>Poales</taxon>
        <taxon>Poaceae</taxon>
        <taxon>PACMAD clade</taxon>
        <taxon>Arundinoideae</taxon>
        <taxon>Arundineae</taxon>
        <taxon>Arundo</taxon>
    </lineage>
</organism>